<dbReference type="EMBL" id="CAJVQB010013683">
    <property type="protein sequence ID" value="CAG8763765.1"/>
    <property type="molecule type" value="Genomic_DNA"/>
</dbReference>
<comment type="caution">
    <text evidence="1">The sequence shown here is derived from an EMBL/GenBank/DDBJ whole genome shotgun (WGS) entry which is preliminary data.</text>
</comment>
<protein>
    <submittedName>
        <fullName evidence="1">12474_t:CDS:1</fullName>
    </submittedName>
</protein>
<dbReference type="Proteomes" id="UP000789901">
    <property type="component" value="Unassembled WGS sequence"/>
</dbReference>
<evidence type="ECO:0000313" key="1">
    <source>
        <dbReference type="EMBL" id="CAG8763765.1"/>
    </source>
</evidence>
<organism evidence="1 2">
    <name type="scientific">Gigaspora margarita</name>
    <dbReference type="NCBI Taxonomy" id="4874"/>
    <lineage>
        <taxon>Eukaryota</taxon>
        <taxon>Fungi</taxon>
        <taxon>Fungi incertae sedis</taxon>
        <taxon>Mucoromycota</taxon>
        <taxon>Glomeromycotina</taxon>
        <taxon>Glomeromycetes</taxon>
        <taxon>Diversisporales</taxon>
        <taxon>Gigasporaceae</taxon>
        <taxon>Gigaspora</taxon>
    </lineage>
</organism>
<keyword evidence="2" id="KW-1185">Reference proteome</keyword>
<sequence length="112" mass="12847">INFEYNRTISNISPTALNTTSKLLLQNNTLTQNNILLQDDIQNQSIALLQEDILFQNNIFQDNIMLQDDILSEDNVLAQVLIVENQNVKSKKKELYLLLNCAKIIIDKNNKS</sequence>
<feature type="non-terminal residue" evidence="1">
    <location>
        <position position="1"/>
    </location>
</feature>
<gene>
    <name evidence="1" type="ORF">GMARGA_LOCUS17779</name>
</gene>
<evidence type="ECO:0000313" key="2">
    <source>
        <dbReference type="Proteomes" id="UP000789901"/>
    </source>
</evidence>
<reference evidence="1 2" key="1">
    <citation type="submission" date="2021-06" db="EMBL/GenBank/DDBJ databases">
        <authorList>
            <person name="Kallberg Y."/>
            <person name="Tangrot J."/>
            <person name="Rosling A."/>
        </authorList>
    </citation>
    <scope>NUCLEOTIDE SEQUENCE [LARGE SCALE GENOMIC DNA]</scope>
    <source>
        <strain evidence="1 2">120-4 pot B 10/14</strain>
    </source>
</reference>
<name>A0ABN7VG49_GIGMA</name>
<proteinExistence type="predicted"/>
<accession>A0ABN7VG49</accession>